<dbReference type="Proteomes" id="UP001597023">
    <property type="component" value="Unassembled WGS sequence"/>
</dbReference>
<keyword evidence="1" id="KW-0472">Membrane</keyword>
<proteinExistence type="predicted"/>
<keyword evidence="1" id="KW-1133">Transmembrane helix</keyword>
<protein>
    <submittedName>
        <fullName evidence="2">DUF4244 domain-containing protein</fullName>
    </submittedName>
</protein>
<dbReference type="EMBL" id="JBHTEB010000001">
    <property type="protein sequence ID" value="MFD0316444.1"/>
    <property type="molecule type" value="Genomic_DNA"/>
</dbReference>
<reference evidence="3" key="1">
    <citation type="journal article" date="2019" name="Int. J. Syst. Evol. Microbiol.">
        <title>The Global Catalogue of Microorganisms (GCM) 10K type strain sequencing project: providing services to taxonomists for standard genome sequencing and annotation.</title>
        <authorList>
            <consortium name="The Broad Institute Genomics Platform"/>
            <consortium name="The Broad Institute Genome Sequencing Center for Infectious Disease"/>
            <person name="Wu L."/>
            <person name="Ma J."/>
        </authorList>
    </citation>
    <scope>NUCLEOTIDE SEQUENCE [LARGE SCALE GENOMIC DNA]</scope>
    <source>
        <strain evidence="3">CGMCC 4.7400</strain>
    </source>
</reference>
<keyword evidence="1" id="KW-0812">Transmembrane</keyword>
<feature type="transmembrane region" description="Helical" evidence="1">
    <location>
        <begin position="30"/>
        <end position="48"/>
    </location>
</feature>
<organism evidence="2 3">
    <name type="scientific">Streptomyces flavalbus</name>
    <dbReference type="NCBI Taxonomy" id="2665155"/>
    <lineage>
        <taxon>Bacteria</taxon>
        <taxon>Bacillati</taxon>
        <taxon>Actinomycetota</taxon>
        <taxon>Actinomycetes</taxon>
        <taxon>Kitasatosporales</taxon>
        <taxon>Streptomycetaceae</taxon>
        <taxon>Streptomyces</taxon>
    </lineage>
</organism>
<evidence type="ECO:0000313" key="3">
    <source>
        <dbReference type="Proteomes" id="UP001597023"/>
    </source>
</evidence>
<dbReference type="InterPro" id="IPR025338">
    <property type="entry name" value="DUF4244"/>
</dbReference>
<name>A0ABW2WCJ8_9ACTN</name>
<dbReference type="Pfam" id="PF14029">
    <property type="entry name" value="DUF4244"/>
    <property type="match status" value="1"/>
</dbReference>
<gene>
    <name evidence="2" type="ORF">ACFQZ6_19945</name>
</gene>
<accession>A0ABW2WCJ8</accession>
<evidence type="ECO:0000313" key="2">
    <source>
        <dbReference type="EMBL" id="MFD0316444.1"/>
    </source>
</evidence>
<sequence>MGKLVRARLRALVCGARGARRDAGMATSEYAVGLIAAAAFAVVLYKVVTSGEVSAELHSIVKRALDARM</sequence>
<evidence type="ECO:0000256" key="1">
    <source>
        <dbReference type="SAM" id="Phobius"/>
    </source>
</evidence>
<comment type="caution">
    <text evidence="2">The sequence shown here is derived from an EMBL/GenBank/DDBJ whole genome shotgun (WGS) entry which is preliminary data.</text>
</comment>
<keyword evidence="3" id="KW-1185">Reference proteome</keyword>
<dbReference type="RefSeq" id="WP_381611062.1">
    <property type="nucleotide sequence ID" value="NZ_JBHTEB010000001.1"/>
</dbReference>